<sequence length="428" mass="48393">MSERLDENSVSRGSQTNSQPNSNSNSDTTTSNSNTYSSTNTHTSRNGSHNGVRNHSIKVQIPENPFEHTEVRTYKHQPNTVPPYVLDTLSKDPVDVQQTGHGASITGPDNEVNPSMKSTHSKQTEEDQFLSYANDPFVKAMGQDWNKFLTSVEQPQSYTSDKILIDNNYSFAWNLNGEWKGDERLRDELEGAYFKQNRNENQERAGFFRRYFSMDPVSEDKESPRVRSTAGYWMSGANKQDMITNIISSSKRMLVRNPLIPLFLRILIILFSACALALACNIFVSSKRKYNGSPLEEQPSTIMAIVVQCCAVLYVIYIAYDEYHGEPLGLRDPLGKMKLIMLDLLFIIFSSANLSLTLNTLYDDEWVCKSNNKLESVGVYSPVIGPICRRQRALAAFLFLVLCLWVVTFTISIIRVVDRVTTSGPRNE</sequence>
<feature type="region of interest" description="Disordered" evidence="1">
    <location>
        <begin position="1"/>
        <end position="52"/>
    </location>
</feature>
<feature type="transmembrane region" description="Helical" evidence="2">
    <location>
        <begin position="394"/>
        <end position="417"/>
    </location>
</feature>
<accession>A3LP01</accession>
<dbReference type="RefSeq" id="XP_001382991.2">
    <property type="nucleotide sequence ID" value="XM_001382954.1"/>
</dbReference>
<dbReference type="PANTHER" id="PTHR36819:SF1">
    <property type="entry name" value="REGULATOR OF PHOSPHOLIPASE D SRF1"/>
    <property type="match status" value="1"/>
</dbReference>
<dbReference type="PANTHER" id="PTHR36819">
    <property type="entry name" value="REGULATOR OF PHOSPHOLIPASE D SRF1"/>
    <property type="match status" value="1"/>
</dbReference>
<evidence type="ECO:0008006" key="5">
    <source>
        <dbReference type="Google" id="ProtNLM"/>
    </source>
</evidence>
<dbReference type="HOGENOM" id="CLU_027163_1_0_1"/>
<keyword evidence="2" id="KW-0472">Membrane</keyword>
<evidence type="ECO:0000256" key="1">
    <source>
        <dbReference type="SAM" id="MobiDB-lite"/>
    </source>
</evidence>
<organism evidence="3 4">
    <name type="scientific">Scheffersomyces stipitis (strain ATCC 58785 / CBS 6054 / NBRC 10063 / NRRL Y-11545)</name>
    <name type="common">Yeast</name>
    <name type="synonym">Pichia stipitis</name>
    <dbReference type="NCBI Taxonomy" id="322104"/>
    <lineage>
        <taxon>Eukaryota</taxon>
        <taxon>Fungi</taxon>
        <taxon>Dikarya</taxon>
        <taxon>Ascomycota</taxon>
        <taxon>Saccharomycotina</taxon>
        <taxon>Pichiomycetes</taxon>
        <taxon>Debaryomycetaceae</taxon>
        <taxon>Scheffersomyces</taxon>
    </lineage>
</organism>
<dbReference type="GO" id="GO:0071944">
    <property type="term" value="C:cell periphery"/>
    <property type="evidence" value="ECO:0007669"/>
    <property type="project" value="TreeGrafter"/>
</dbReference>
<dbReference type="Proteomes" id="UP000002258">
    <property type="component" value="Chromosome 2"/>
</dbReference>
<name>A3LP01_PICST</name>
<reference evidence="3 4" key="1">
    <citation type="journal article" date="2007" name="Nat. Biotechnol.">
        <title>Genome sequence of the lignocellulose-bioconverting and xylose-fermenting yeast Pichia stipitis.</title>
        <authorList>
            <person name="Jeffries T.W."/>
            <person name="Grigoriev I.V."/>
            <person name="Grimwood J."/>
            <person name="Laplaza J.M."/>
            <person name="Aerts A."/>
            <person name="Salamov A."/>
            <person name="Schmutz J."/>
            <person name="Lindquist E."/>
            <person name="Dehal P."/>
            <person name="Shapiro H."/>
            <person name="Jin Y.S."/>
            <person name="Passoth V."/>
            <person name="Richardson P.M."/>
        </authorList>
    </citation>
    <scope>NUCLEOTIDE SEQUENCE [LARGE SCALE GENOMIC DNA]</scope>
    <source>
        <strain evidence="4">ATCC 58785 / CBS 6054 / NBRC 10063 / NRRL Y-11545</strain>
    </source>
</reference>
<feature type="compositionally biased region" description="Low complexity" evidence="1">
    <location>
        <begin position="14"/>
        <end position="46"/>
    </location>
</feature>
<keyword evidence="2" id="KW-1133">Transmembrane helix</keyword>
<dbReference type="InParanoid" id="A3LP01"/>
<evidence type="ECO:0000313" key="4">
    <source>
        <dbReference type="Proteomes" id="UP000002258"/>
    </source>
</evidence>
<dbReference type="InterPro" id="IPR037737">
    <property type="entry name" value="Srf1"/>
</dbReference>
<dbReference type="GO" id="GO:0000324">
    <property type="term" value="C:fungal-type vacuole"/>
    <property type="evidence" value="ECO:0007669"/>
    <property type="project" value="TreeGrafter"/>
</dbReference>
<feature type="transmembrane region" description="Helical" evidence="2">
    <location>
        <begin position="301"/>
        <end position="320"/>
    </location>
</feature>
<feature type="transmembrane region" description="Helical" evidence="2">
    <location>
        <begin position="259"/>
        <end position="280"/>
    </location>
</feature>
<dbReference type="EMBL" id="CP000496">
    <property type="protein sequence ID" value="ABN64962.2"/>
    <property type="molecule type" value="Genomic_DNA"/>
</dbReference>
<dbReference type="OMA" id="YDDEWVC"/>
<protein>
    <recommendedName>
        <fullName evidence="5">Regulator of phospholipase D SRF1</fullName>
    </recommendedName>
</protein>
<keyword evidence="2" id="KW-0812">Transmembrane</keyword>
<evidence type="ECO:0000256" key="2">
    <source>
        <dbReference type="SAM" id="Phobius"/>
    </source>
</evidence>
<keyword evidence="4" id="KW-1185">Reference proteome</keyword>
<proteinExistence type="predicted"/>
<feature type="region of interest" description="Disordered" evidence="1">
    <location>
        <begin position="95"/>
        <end position="122"/>
    </location>
</feature>
<dbReference type="GeneID" id="4837557"/>
<dbReference type="FunCoup" id="A3LP01">
    <property type="interactions" value="16"/>
</dbReference>
<gene>
    <name evidence="3" type="ORF">PICST_66921</name>
</gene>
<dbReference type="AlphaFoldDB" id="A3LP01"/>
<dbReference type="KEGG" id="pic:PICST_66921"/>
<feature type="transmembrane region" description="Helical" evidence="2">
    <location>
        <begin position="340"/>
        <end position="362"/>
    </location>
</feature>
<dbReference type="OrthoDB" id="2589563at2759"/>
<dbReference type="eggNOG" id="ENOG502QPXG">
    <property type="taxonomic scope" value="Eukaryota"/>
</dbReference>
<evidence type="ECO:0000313" key="3">
    <source>
        <dbReference type="EMBL" id="ABN64962.2"/>
    </source>
</evidence>